<gene>
    <name evidence="2" type="ORF">SSE37_15161</name>
</gene>
<evidence type="ECO:0000256" key="1">
    <source>
        <dbReference type="SAM" id="SignalP"/>
    </source>
</evidence>
<protein>
    <submittedName>
        <fullName evidence="2">Uncharacterized protein</fullName>
    </submittedName>
</protein>
<sequence length="73" mass="7572">MKTLIASTLAATVLLTGVASAAPAPRLSSEAYILLPNADYANLTDTQVHQINAVVHSGGDSNDLRNGIRAVLK</sequence>
<proteinExistence type="predicted"/>
<dbReference type="Proteomes" id="UP000005713">
    <property type="component" value="Unassembled WGS sequence"/>
</dbReference>
<keyword evidence="1" id="KW-0732">Signal</keyword>
<dbReference type="OrthoDB" id="9871547at2"/>
<evidence type="ECO:0000313" key="3">
    <source>
        <dbReference type="Proteomes" id="UP000005713"/>
    </source>
</evidence>
<keyword evidence="3" id="KW-1185">Reference proteome</keyword>
<feature type="chain" id="PRO_5002654958" evidence="1">
    <location>
        <begin position="22"/>
        <end position="73"/>
    </location>
</feature>
<dbReference type="EMBL" id="AAYA01000017">
    <property type="protein sequence ID" value="EBA06233.1"/>
    <property type="molecule type" value="Genomic_DNA"/>
</dbReference>
<evidence type="ECO:0000313" key="2">
    <source>
        <dbReference type="EMBL" id="EBA06233.1"/>
    </source>
</evidence>
<dbReference type="RefSeq" id="WP_005862835.1">
    <property type="nucleotide sequence ID" value="NZ_AAYA01000017.1"/>
</dbReference>
<feature type="signal peptide" evidence="1">
    <location>
        <begin position="1"/>
        <end position="21"/>
    </location>
</feature>
<reference evidence="2 3" key="1">
    <citation type="submission" date="2006-06" db="EMBL/GenBank/DDBJ databases">
        <authorList>
            <person name="Moran M.A."/>
            <person name="Ferriera S."/>
            <person name="Johnson J."/>
            <person name="Kravitz S."/>
            <person name="Beeson K."/>
            <person name="Sutton G."/>
            <person name="Rogers Y.-H."/>
            <person name="Friedman R."/>
            <person name="Frazier M."/>
            <person name="Venter J.C."/>
        </authorList>
    </citation>
    <scope>NUCLEOTIDE SEQUENCE [LARGE SCALE GENOMIC DNA]</scope>
    <source>
        <strain evidence="2 3">E-37</strain>
    </source>
</reference>
<organism evidence="2 3">
    <name type="scientific">Sagittula stellata (strain ATCC 700073 / DSM 11524 / E-37)</name>
    <dbReference type="NCBI Taxonomy" id="388399"/>
    <lineage>
        <taxon>Bacteria</taxon>
        <taxon>Pseudomonadati</taxon>
        <taxon>Pseudomonadota</taxon>
        <taxon>Alphaproteobacteria</taxon>
        <taxon>Rhodobacterales</taxon>
        <taxon>Roseobacteraceae</taxon>
        <taxon>Sagittula</taxon>
    </lineage>
</organism>
<comment type="caution">
    <text evidence="2">The sequence shown here is derived from an EMBL/GenBank/DDBJ whole genome shotgun (WGS) entry which is preliminary data.</text>
</comment>
<accession>A3K961</accession>
<dbReference type="AlphaFoldDB" id="A3K961"/>
<name>A3K961_SAGS3</name>